<dbReference type="InterPro" id="IPR051458">
    <property type="entry name" value="Cyt/Met_Dipeptidase"/>
</dbReference>
<gene>
    <name evidence="6" type="ORF">KB893_006190</name>
    <name evidence="5" type="ORF">KB893_05445</name>
</gene>
<keyword evidence="3" id="KW-0378">Hydrolase</keyword>
<dbReference type="Pfam" id="PF07687">
    <property type="entry name" value="M20_dimer"/>
    <property type="match status" value="1"/>
</dbReference>
<keyword evidence="2" id="KW-0479">Metal-binding</keyword>
<organism evidence="5">
    <name type="scientific">Coralloluteibacterium stylophorae</name>
    <dbReference type="NCBI Taxonomy" id="1776034"/>
    <lineage>
        <taxon>Bacteria</taxon>
        <taxon>Pseudomonadati</taxon>
        <taxon>Pseudomonadota</taxon>
        <taxon>Gammaproteobacteria</taxon>
        <taxon>Lysobacterales</taxon>
        <taxon>Lysobacteraceae</taxon>
        <taxon>Coralloluteibacterium</taxon>
    </lineage>
</organism>
<dbReference type="EMBL" id="JAGQFT020000003">
    <property type="protein sequence ID" value="MBS7456721.1"/>
    <property type="molecule type" value="Genomic_DNA"/>
</dbReference>
<keyword evidence="1" id="KW-0645">Protease</keyword>
<dbReference type="GO" id="GO:0046872">
    <property type="term" value="F:metal ion binding"/>
    <property type="evidence" value="ECO:0007669"/>
    <property type="project" value="UniProtKB-KW"/>
</dbReference>
<evidence type="ECO:0000313" key="7">
    <source>
        <dbReference type="Proteomes" id="UP000675747"/>
    </source>
</evidence>
<dbReference type="Proteomes" id="UP000675747">
    <property type="component" value="Unassembled WGS sequence"/>
</dbReference>
<reference evidence="5" key="2">
    <citation type="submission" date="2021-04" db="EMBL/GenBank/DDBJ databases">
        <authorList>
            <person name="Karlyshev A.V."/>
        </authorList>
    </citation>
    <scope>NUCLEOTIDE SEQUENCE</scope>
    <source>
        <strain evidence="5">LMG 29479</strain>
    </source>
</reference>
<protein>
    <submittedName>
        <fullName evidence="5">M20 family metallopeptidase</fullName>
    </submittedName>
</protein>
<dbReference type="InterPro" id="IPR011650">
    <property type="entry name" value="Peptidase_M20_dimer"/>
</dbReference>
<name>A0A8J7VU29_9GAMM</name>
<accession>A0A8J7VU29</accession>
<dbReference type="SUPFAM" id="SSF53187">
    <property type="entry name" value="Zn-dependent exopeptidases"/>
    <property type="match status" value="1"/>
</dbReference>
<evidence type="ECO:0000256" key="2">
    <source>
        <dbReference type="ARBA" id="ARBA00022723"/>
    </source>
</evidence>
<dbReference type="AlphaFoldDB" id="A0A8J7VU29"/>
<dbReference type="Pfam" id="PF01546">
    <property type="entry name" value="Peptidase_M20"/>
    <property type="match status" value="1"/>
</dbReference>
<sequence length="500" mass="53700">MAATSPDTARINDFVARKWDDEVVPQLIEYIRIPNKSPMFDADWVANGHMERAVALMEGWARAQAIEGIAIEVVRLEGRTPLIYMEIPASGEAGEDSVLLYGHLDKQPEMTGWDADLGPWNPVLRGDRLYGRGGADDGYAIYGSLTAIMALREQGLPHNRCVVLIEACEESGSYDLPHYVDHLAERIGRPSLVVCLDSGCGNYDQLWCTTSLRGMAGGNLRVQVLHEGVHSGDASGVVPSSFRILRSLLSRLEDEATGRIVVDALHVEVPAERLEQAQAAADTLGDEIYGKFPLLDGMTPMADDLKELILNRTWRPALSVTGVDGMPALSSAGNVLRPHTAVKISLRLPPTLDGVRAGEIVRQVLTENPPYGAEVTLDLEKASTGWNAPAMSAWLSDAIAAASEATFGRPAMYMGEGGSIPFMGMLGEKFPGAQFMITGVLGPHSNAHGPNEFLHIPTGKRVTASVALVLARHFEASRAGLTTGVGASENNAQFGDHGCC</sequence>
<dbReference type="PANTHER" id="PTHR43270">
    <property type="entry name" value="BETA-ALA-HIS DIPEPTIDASE"/>
    <property type="match status" value="1"/>
</dbReference>
<evidence type="ECO:0000259" key="4">
    <source>
        <dbReference type="Pfam" id="PF07687"/>
    </source>
</evidence>
<feature type="domain" description="Peptidase M20 dimerisation" evidence="4">
    <location>
        <begin position="211"/>
        <end position="368"/>
    </location>
</feature>
<evidence type="ECO:0000256" key="3">
    <source>
        <dbReference type="ARBA" id="ARBA00022801"/>
    </source>
</evidence>
<dbReference type="CDD" id="cd05682">
    <property type="entry name" value="M20_dipept_dapE"/>
    <property type="match status" value="1"/>
</dbReference>
<dbReference type="Gene3D" id="3.40.630.10">
    <property type="entry name" value="Zn peptidases"/>
    <property type="match status" value="1"/>
</dbReference>
<dbReference type="GO" id="GO:0008233">
    <property type="term" value="F:peptidase activity"/>
    <property type="evidence" value="ECO:0007669"/>
    <property type="project" value="UniProtKB-KW"/>
</dbReference>
<evidence type="ECO:0000256" key="1">
    <source>
        <dbReference type="ARBA" id="ARBA00022670"/>
    </source>
</evidence>
<comment type="caution">
    <text evidence="5">The sequence shown here is derived from an EMBL/GenBank/DDBJ whole genome shotgun (WGS) entry which is preliminary data.</text>
</comment>
<proteinExistence type="predicted"/>
<dbReference type="Gene3D" id="3.30.70.360">
    <property type="match status" value="1"/>
</dbReference>
<keyword evidence="7" id="KW-1185">Reference proteome</keyword>
<dbReference type="RefSeq" id="WP_211925924.1">
    <property type="nucleotide sequence ID" value="NZ_JAGQFT020000003.1"/>
</dbReference>
<evidence type="ECO:0000313" key="6">
    <source>
        <dbReference type="EMBL" id="MBS7456721.1"/>
    </source>
</evidence>
<dbReference type="PANTHER" id="PTHR43270:SF4">
    <property type="entry name" value="CARNOSINE DIPEPTIDASE 2, ISOFORM A"/>
    <property type="match status" value="1"/>
</dbReference>
<dbReference type="GO" id="GO:0006508">
    <property type="term" value="P:proteolysis"/>
    <property type="evidence" value="ECO:0007669"/>
    <property type="project" value="UniProtKB-KW"/>
</dbReference>
<dbReference type="EMBL" id="JAGQFT010000029">
    <property type="protein sequence ID" value="MBR0561958.1"/>
    <property type="molecule type" value="Genomic_DNA"/>
</dbReference>
<reference evidence="6 7" key="1">
    <citation type="journal article" date="2021" name="Microbiol. Resour. Announc.">
        <title>Draft Genome Sequence of Coralloluteibacterium stylophorae LMG 29479T.</title>
        <authorList>
            <person name="Karlyshev A.V."/>
            <person name="Kudryashova E.B."/>
            <person name="Ariskina E.V."/>
            <person name="Conroy A.P."/>
            <person name="Abidueva E.Y."/>
        </authorList>
    </citation>
    <scope>NUCLEOTIDE SEQUENCE [LARGE SCALE GENOMIC DNA]</scope>
    <source>
        <strain evidence="6 7">LMG 29479</strain>
    </source>
</reference>
<dbReference type="InterPro" id="IPR002933">
    <property type="entry name" value="Peptidase_M20"/>
</dbReference>
<evidence type="ECO:0000313" key="5">
    <source>
        <dbReference type="EMBL" id="MBR0561958.1"/>
    </source>
</evidence>